<dbReference type="Pfam" id="PF01081">
    <property type="entry name" value="Aldolase"/>
    <property type="match status" value="1"/>
</dbReference>
<reference evidence="6 7" key="1">
    <citation type="submission" date="2016-02" db="EMBL/GenBank/DDBJ databases">
        <title>Complete genome of Sinomonas atrocyanea KCTC 3377.</title>
        <authorList>
            <person name="Kim K.M."/>
        </authorList>
    </citation>
    <scope>NUCLEOTIDE SEQUENCE [LARGE SCALE GENOMIC DNA]</scope>
    <source>
        <strain evidence="6 7">KCTC 3377</strain>
    </source>
</reference>
<sequence>MIKGSDGKAAMSTLDNPTLLEVVRASRVVAVIRGDSPEHAADAARVLFREGIRLVEIALTTPGTPDAIASVAAEVPEGAYLGAGTVMTLEDVDAVIAAGATFVVTPSVSESVPYAAGRGVPVLAGAFTPTEAYEAWRQGAAAVKLFPASAVGPAYLKALTEPFPQIPFLAVGGMGLEQLPQYVAAGALGIGAGGPLVGDGARGGSAEALAERARAFVSAARELEGAA</sequence>
<evidence type="ECO:0000256" key="5">
    <source>
        <dbReference type="ARBA" id="ARBA00023277"/>
    </source>
</evidence>
<name>A0A126ZVX6_9MICC</name>
<comment type="similarity">
    <text evidence="2">Belongs to the KHG/KDPG aldolase family.</text>
</comment>
<organism evidence="6 7">
    <name type="scientific">Sinomonas atrocyanea</name>
    <dbReference type="NCBI Taxonomy" id="37927"/>
    <lineage>
        <taxon>Bacteria</taxon>
        <taxon>Bacillati</taxon>
        <taxon>Actinomycetota</taxon>
        <taxon>Actinomycetes</taxon>
        <taxon>Micrococcales</taxon>
        <taxon>Micrococcaceae</taxon>
        <taxon>Sinomonas</taxon>
    </lineage>
</organism>
<dbReference type="AlphaFoldDB" id="A0A126ZVX6"/>
<evidence type="ECO:0000313" key="6">
    <source>
        <dbReference type="EMBL" id="AMM31107.1"/>
    </source>
</evidence>
<dbReference type="EMBL" id="CP014518">
    <property type="protein sequence ID" value="AMM31107.1"/>
    <property type="molecule type" value="Genomic_DNA"/>
</dbReference>
<dbReference type="PROSITE" id="PS00160">
    <property type="entry name" value="ALDOLASE_KDPG_KHG_2"/>
    <property type="match status" value="1"/>
</dbReference>
<evidence type="ECO:0000256" key="2">
    <source>
        <dbReference type="ARBA" id="ARBA00006906"/>
    </source>
</evidence>
<dbReference type="InterPro" id="IPR031338">
    <property type="entry name" value="KDPG/KHG_AS_2"/>
</dbReference>
<dbReference type="GO" id="GO:0016829">
    <property type="term" value="F:lyase activity"/>
    <property type="evidence" value="ECO:0007669"/>
    <property type="project" value="UniProtKB-KW"/>
</dbReference>
<gene>
    <name evidence="6" type="ORF">SA2016_0410</name>
</gene>
<keyword evidence="4" id="KW-0456">Lyase</keyword>
<proteinExistence type="inferred from homology"/>
<evidence type="ECO:0000313" key="7">
    <source>
        <dbReference type="Proteomes" id="UP000070134"/>
    </source>
</evidence>
<dbReference type="PANTHER" id="PTHR30246">
    <property type="entry name" value="2-KETO-3-DEOXY-6-PHOSPHOGLUCONATE ALDOLASE"/>
    <property type="match status" value="1"/>
</dbReference>
<evidence type="ECO:0000256" key="3">
    <source>
        <dbReference type="ARBA" id="ARBA00011233"/>
    </source>
</evidence>
<evidence type="ECO:0000256" key="1">
    <source>
        <dbReference type="ARBA" id="ARBA00004761"/>
    </source>
</evidence>
<keyword evidence="5" id="KW-0119">Carbohydrate metabolism</keyword>
<protein>
    <submittedName>
        <fullName evidence="6">Putative aldolase</fullName>
    </submittedName>
</protein>
<dbReference type="InterPro" id="IPR013785">
    <property type="entry name" value="Aldolase_TIM"/>
</dbReference>
<accession>A0A126ZVX6</accession>
<dbReference type="PATRIC" id="fig|37927.3.peg.422"/>
<dbReference type="SUPFAM" id="SSF51569">
    <property type="entry name" value="Aldolase"/>
    <property type="match status" value="1"/>
</dbReference>
<comment type="subunit">
    <text evidence="3">Homotrimer.</text>
</comment>
<dbReference type="Proteomes" id="UP000070134">
    <property type="component" value="Chromosome"/>
</dbReference>
<dbReference type="Gene3D" id="3.20.20.70">
    <property type="entry name" value="Aldolase class I"/>
    <property type="match status" value="1"/>
</dbReference>
<dbReference type="STRING" id="37927.SA2016_0410"/>
<keyword evidence="7" id="KW-1185">Reference proteome</keyword>
<dbReference type="CDD" id="cd00452">
    <property type="entry name" value="KDPG_aldolase"/>
    <property type="match status" value="1"/>
</dbReference>
<dbReference type="PANTHER" id="PTHR30246:SF1">
    <property type="entry name" value="2-DEHYDRO-3-DEOXY-6-PHOSPHOGALACTONATE ALDOLASE-RELATED"/>
    <property type="match status" value="1"/>
</dbReference>
<dbReference type="KEGG" id="satk:SA2016_0410"/>
<comment type="pathway">
    <text evidence="1">Carbohydrate acid metabolism.</text>
</comment>
<evidence type="ECO:0000256" key="4">
    <source>
        <dbReference type="ARBA" id="ARBA00023239"/>
    </source>
</evidence>
<dbReference type="InterPro" id="IPR000887">
    <property type="entry name" value="Aldlse_KDPG_KHG"/>
</dbReference>